<organism evidence="1 2">
    <name type="scientific">Rhabditophanes sp. KR3021</name>
    <dbReference type="NCBI Taxonomy" id="114890"/>
    <lineage>
        <taxon>Eukaryota</taxon>
        <taxon>Metazoa</taxon>
        <taxon>Ecdysozoa</taxon>
        <taxon>Nematoda</taxon>
        <taxon>Chromadorea</taxon>
        <taxon>Rhabditida</taxon>
        <taxon>Tylenchina</taxon>
        <taxon>Panagrolaimomorpha</taxon>
        <taxon>Strongyloidoidea</taxon>
        <taxon>Alloionematidae</taxon>
        <taxon>Rhabditophanes</taxon>
    </lineage>
</organism>
<evidence type="ECO:0000313" key="1">
    <source>
        <dbReference type="Proteomes" id="UP000095286"/>
    </source>
</evidence>
<reference evidence="2" key="1">
    <citation type="submission" date="2016-11" db="UniProtKB">
        <authorList>
            <consortium name="WormBaseParasite"/>
        </authorList>
    </citation>
    <scope>IDENTIFICATION</scope>
    <source>
        <strain evidence="2">KR3021</strain>
    </source>
</reference>
<dbReference type="WBParaSite" id="RSKR_0000870700.1">
    <property type="protein sequence ID" value="RSKR_0000870700.1"/>
    <property type="gene ID" value="RSKR_0000870700"/>
</dbReference>
<dbReference type="Proteomes" id="UP000095286">
    <property type="component" value="Unplaced"/>
</dbReference>
<protein>
    <submittedName>
        <fullName evidence="2">Y+L amino acid transporter 2</fullName>
    </submittedName>
</protein>
<accession>A0AC35U895</accession>
<name>A0AC35U895_9BILA</name>
<proteinExistence type="predicted"/>
<evidence type="ECO:0000313" key="2">
    <source>
        <dbReference type="WBParaSite" id="RSKR_0000870700.1"/>
    </source>
</evidence>
<sequence length="495" mass="55038">MDSLNNNNNNDEKVSIYISDYHEKKMEGLKPTINLFGGVMVIVGCIIGSGIFISPKGVHENTNSIGLSLLIWIICGIFSGIGAYCYAELGTFITESGGDYTYVLQAFGPLMGFLRLWIECIIVRPCTITAVSITFSTYILDPFYGQSNLPFLLPQLLAALCIITLAMINCYSVHYTSIVQNVFTIAKLGALMVIILTGMYLFIFDSSTTTVFDGAFDFTNVSTDKLAIAFYSGLWAYNGWNFLNFITEELINPARTLPKAIGISITICTVVYLLVNVAFYAGTSVDIFVHSNAIAITFANRYYGYLAWLMPILVACSCFGTVNGVMLTSSRLFFVGARNDHMPVVLSYINLNKNTPIPAVLFTAFLSLLYLLLSDNIYSLINYVQVVNWTAIGVATGALLWLRIKKPVRFFARPIQVHIAWPILFLLGCCFLVIFPIFQAPYDTAIGLTLMLTGFPVYFLFIKCKGRFDAMDSIIQQITEGCQRFMDVVPIEKQD</sequence>